<name>A0A151CED5_9BACT</name>
<evidence type="ECO:0000313" key="2">
    <source>
        <dbReference type="EMBL" id="KYJ85857.1"/>
    </source>
</evidence>
<organism evidence="2 3">
    <name type="scientific">Sulfurovum riftiae</name>
    <dbReference type="NCBI Taxonomy" id="1630136"/>
    <lineage>
        <taxon>Bacteria</taxon>
        <taxon>Pseudomonadati</taxon>
        <taxon>Campylobacterota</taxon>
        <taxon>Epsilonproteobacteria</taxon>
        <taxon>Campylobacterales</taxon>
        <taxon>Sulfurovaceae</taxon>
        <taxon>Sulfurovum</taxon>
    </lineage>
</organism>
<dbReference type="Proteomes" id="UP000075359">
    <property type="component" value="Unassembled WGS sequence"/>
</dbReference>
<dbReference type="CDD" id="cd02440">
    <property type="entry name" value="AdoMet_MTases"/>
    <property type="match status" value="1"/>
</dbReference>
<dbReference type="GO" id="GO:0008168">
    <property type="term" value="F:methyltransferase activity"/>
    <property type="evidence" value="ECO:0007669"/>
    <property type="project" value="TreeGrafter"/>
</dbReference>
<dbReference type="InterPro" id="IPR041698">
    <property type="entry name" value="Methyltransf_25"/>
</dbReference>
<dbReference type="InterPro" id="IPR029063">
    <property type="entry name" value="SAM-dependent_MTases_sf"/>
</dbReference>
<dbReference type="RefSeq" id="WP_067331779.1">
    <property type="nucleotide sequence ID" value="NZ_LNKT01000056.1"/>
</dbReference>
<comment type="caution">
    <text evidence="2">The sequence shown here is derived from an EMBL/GenBank/DDBJ whole genome shotgun (WGS) entry which is preliminary data.</text>
</comment>
<dbReference type="SUPFAM" id="SSF53335">
    <property type="entry name" value="S-adenosyl-L-methionine-dependent methyltransferases"/>
    <property type="match status" value="1"/>
</dbReference>
<dbReference type="Gene3D" id="3.40.50.150">
    <property type="entry name" value="Vaccinia Virus protein VP39"/>
    <property type="match status" value="1"/>
</dbReference>
<proteinExistence type="predicted"/>
<dbReference type="InterPro" id="IPR050508">
    <property type="entry name" value="Methyltransf_Superfamily"/>
</dbReference>
<accession>A0A151CED5</accession>
<reference evidence="2 3" key="1">
    <citation type="submission" date="2015-11" db="EMBL/GenBank/DDBJ databases">
        <title>Draft genome of Sulfurovum riftiae 1812E, a member of the Epsilonproteobacteria isolated from the tube of the deep-sea hydrothermal vent tubewom Riftia pachyptila.</title>
        <authorList>
            <person name="Vetriani C."/>
            <person name="Giovannelli D."/>
        </authorList>
    </citation>
    <scope>NUCLEOTIDE SEQUENCE [LARGE SCALE GENOMIC DNA]</scope>
    <source>
        <strain evidence="2 3">1812E</strain>
    </source>
</reference>
<dbReference type="EMBL" id="LNKT01000056">
    <property type="protein sequence ID" value="KYJ85857.1"/>
    <property type="molecule type" value="Genomic_DNA"/>
</dbReference>
<dbReference type="PANTHER" id="PTHR42912">
    <property type="entry name" value="METHYLTRANSFERASE"/>
    <property type="match status" value="1"/>
</dbReference>
<dbReference type="Pfam" id="PF13649">
    <property type="entry name" value="Methyltransf_25"/>
    <property type="match status" value="1"/>
</dbReference>
<gene>
    <name evidence="2" type="ORF">AS592_04505</name>
</gene>
<evidence type="ECO:0000259" key="1">
    <source>
        <dbReference type="Pfam" id="PF13649"/>
    </source>
</evidence>
<protein>
    <recommendedName>
        <fullName evidence="1">Methyltransferase domain-containing protein</fullName>
    </recommendedName>
</protein>
<dbReference type="AlphaFoldDB" id="A0A151CED5"/>
<dbReference type="OrthoDB" id="9781225at2"/>
<dbReference type="STRING" id="1630136.AS592_04505"/>
<feature type="domain" description="Methyltransferase" evidence="1">
    <location>
        <begin position="38"/>
        <end position="128"/>
    </location>
</feature>
<sequence>MQEYQYSAKVYDKLLSPFISPIRRRVLALVKKYKYNTILDVCCGTGDQLKLLRTHGFEGQGVDLSDAMLEVAQKGEHPADCIKEDASEMHYGEGEFDLVMTAFALHEKEHATGRKIVEEMVRVTKEGGDILIVDYELSEKTSLLSKWTIYFIEWFAGGEHYRNFRSYIQKGGLPALLSGIDLCEKERHYFGEHGIVLILYRKY</sequence>
<evidence type="ECO:0000313" key="3">
    <source>
        <dbReference type="Proteomes" id="UP000075359"/>
    </source>
</evidence>
<dbReference type="PANTHER" id="PTHR42912:SF80">
    <property type="entry name" value="METHYLTRANSFERASE DOMAIN-CONTAINING PROTEIN"/>
    <property type="match status" value="1"/>
</dbReference>
<keyword evidence="3" id="KW-1185">Reference proteome</keyword>